<dbReference type="SUPFAM" id="SSF46785">
    <property type="entry name" value="Winged helix' DNA-binding domain"/>
    <property type="match status" value="1"/>
</dbReference>
<evidence type="ECO:0000256" key="2">
    <source>
        <dbReference type="ARBA" id="ARBA00023015"/>
    </source>
</evidence>
<dbReference type="InterPro" id="IPR037171">
    <property type="entry name" value="NagB/RpiA_transferase-like"/>
</dbReference>
<dbReference type="InterPro" id="IPR036390">
    <property type="entry name" value="WH_DNA-bd_sf"/>
</dbReference>
<feature type="domain" description="HTH deoR-type" evidence="5">
    <location>
        <begin position="6"/>
        <end position="61"/>
    </location>
</feature>
<dbReference type="PANTHER" id="PTHR30363:SF4">
    <property type="entry name" value="GLYCEROL-3-PHOSPHATE REGULON REPRESSOR"/>
    <property type="match status" value="1"/>
</dbReference>
<dbReference type="SUPFAM" id="SSF100950">
    <property type="entry name" value="NagB/RpiA/CoA transferase-like"/>
    <property type="match status" value="1"/>
</dbReference>
<dbReference type="InterPro" id="IPR050313">
    <property type="entry name" value="Carb_Metab_HTH_regulators"/>
</dbReference>
<evidence type="ECO:0000256" key="1">
    <source>
        <dbReference type="ARBA" id="ARBA00022491"/>
    </source>
</evidence>
<reference evidence="7" key="1">
    <citation type="journal article" date="2019" name="Int. J. Syst. Evol. Microbiol.">
        <title>The Global Catalogue of Microorganisms (GCM) 10K type strain sequencing project: providing services to taxonomists for standard genome sequencing and annotation.</title>
        <authorList>
            <consortium name="The Broad Institute Genomics Platform"/>
            <consortium name="The Broad Institute Genome Sequencing Center for Infectious Disease"/>
            <person name="Wu L."/>
            <person name="Ma J."/>
        </authorList>
    </citation>
    <scope>NUCLEOTIDE SEQUENCE [LARGE SCALE GENOMIC DNA]</scope>
    <source>
        <strain evidence="7">CG52</strain>
    </source>
</reference>
<dbReference type="Pfam" id="PF00455">
    <property type="entry name" value="DeoRC"/>
    <property type="match status" value="1"/>
</dbReference>
<sequence length="256" mass="27298">MSELMLPERQERIRQRLSREGRVVAAMLAEEFGVSEDTIRRDLREMAAAGLCERVYGGALLVGKGRASLSQRAAIDQHGKRALARELAGMIEPRATVFFDAGSTNLLVAECLADDLIFTAITNAPAIAVALADKPSVETILVGGSVDRIVGGALGAQAVAEIGLLTIDLCLIGICGYDEEGRLSAHNHEDALFKRALVRHSKQVATAVSSEKFATPAPFTIAVAGQYQRLVVEEGVDPAHLEPARRAGCQITVARS</sequence>
<dbReference type="SMART" id="SM01134">
    <property type="entry name" value="DeoRC"/>
    <property type="match status" value="1"/>
</dbReference>
<dbReference type="InterPro" id="IPR018356">
    <property type="entry name" value="Tscrpt_reg_HTH_DeoR_CS"/>
</dbReference>
<evidence type="ECO:0000313" key="7">
    <source>
        <dbReference type="Proteomes" id="UP001597322"/>
    </source>
</evidence>
<dbReference type="EMBL" id="JBHUEQ010000023">
    <property type="protein sequence ID" value="MFD1746278.1"/>
    <property type="molecule type" value="Genomic_DNA"/>
</dbReference>
<dbReference type="GO" id="GO:0003677">
    <property type="term" value="F:DNA binding"/>
    <property type="evidence" value="ECO:0007669"/>
    <property type="project" value="UniProtKB-KW"/>
</dbReference>
<keyword evidence="4" id="KW-0804">Transcription</keyword>
<dbReference type="RefSeq" id="WP_377401601.1">
    <property type="nucleotide sequence ID" value="NZ_JBHUEQ010000023.1"/>
</dbReference>
<dbReference type="SMART" id="SM00420">
    <property type="entry name" value="HTH_DEOR"/>
    <property type="match status" value="1"/>
</dbReference>
<dbReference type="Proteomes" id="UP001597322">
    <property type="component" value="Unassembled WGS sequence"/>
</dbReference>
<dbReference type="PROSITE" id="PS51000">
    <property type="entry name" value="HTH_DEOR_2"/>
    <property type="match status" value="1"/>
</dbReference>
<evidence type="ECO:0000259" key="5">
    <source>
        <dbReference type="PROSITE" id="PS51000"/>
    </source>
</evidence>
<keyword evidence="1" id="KW-0678">Repressor</keyword>
<accession>A0ABW4M6V6</accession>
<organism evidence="6 7">
    <name type="scientific">Rhizobium helianthi</name>
    <dbReference type="NCBI Taxonomy" id="1132695"/>
    <lineage>
        <taxon>Bacteria</taxon>
        <taxon>Pseudomonadati</taxon>
        <taxon>Pseudomonadota</taxon>
        <taxon>Alphaproteobacteria</taxon>
        <taxon>Hyphomicrobiales</taxon>
        <taxon>Rhizobiaceae</taxon>
        <taxon>Rhizobium/Agrobacterium group</taxon>
        <taxon>Rhizobium</taxon>
    </lineage>
</organism>
<dbReference type="InterPro" id="IPR014036">
    <property type="entry name" value="DeoR-like_C"/>
</dbReference>
<dbReference type="Gene3D" id="1.10.10.10">
    <property type="entry name" value="Winged helix-like DNA-binding domain superfamily/Winged helix DNA-binding domain"/>
    <property type="match status" value="1"/>
</dbReference>
<dbReference type="InterPro" id="IPR036388">
    <property type="entry name" value="WH-like_DNA-bd_sf"/>
</dbReference>
<protein>
    <submittedName>
        <fullName evidence="6">DeoR/GlpR family DNA-binding transcription regulator</fullName>
    </submittedName>
</protein>
<dbReference type="PRINTS" id="PR00037">
    <property type="entry name" value="HTHLACR"/>
</dbReference>
<comment type="caution">
    <text evidence="6">The sequence shown here is derived from an EMBL/GenBank/DDBJ whole genome shotgun (WGS) entry which is preliminary data.</text>
</comment>
<keyword evidence="2" id="KW-0805">Transcription regulation</keyword>
<dbReference type="PANTHER" id="PTHR30363">
    <property type="entry name" value="HTH-TYPE TRANSCRIPTIONAL REGULATOR SRLR-RELATED"/>
    <property type="match status" value="1"/>
</dbReference>
<keyword evidence="7" id="KW-1185">Reference proteome</keyword>
<keyword evidence="3 6" id="KW-0238">DNA-binding</keyword>
<evidence type="ECO:0000256" key="3">
    <source>
        <dbReference type="ARBA" id="ARBA00023125"/>
    </source>
</evidence>
<dbReference type="PROSITE" id="PS00894">
    <property type="entry name" value="HTH_DEOR_1"/>
    <property type="match status" value="1"/>
</dbReference>
<proteinExistence type="predicted"/>
<evidence type="ECO:0000256" key="4">
    <source>
        <dbReference type="ARBA" id="ARBA00023163"/>
    </source>
</evidence>
<dbReference type="Pfam" id="PF08220">
    <property type="entry name" value="HTH_DeoR"/>
    <property type="match status" value="1"/>
</dbReference>
<name>A0ABW4M6V6_9HYPH</name>
<evidence type="ECO:0000313" key="6">
    <source>
        <dbReference type="EMBL" id="MFD1746278.1"/>
    </source>
</evidence>
<gene>
    <name evidence="6" type="ORF">ACFSE1_12460</name>
</gene>
<dbReference type="InterPro" id="IPR001034">
    <property type="entry name" value="DeoR_HTH"/>
</dbReference>